<reference evidence="1 2" key="1">
    <citation type="submission" date="2018-03" db="EMBL/GenBank/DDBJ databases">
        <title>Draft genome sequence of the first documented clinical Siccibacter turicensis isolate in Austria.</title>
        <authorList>
            <person name="Lepuschitz S."/>
            <person name="Pekard-Amenitsch S."/>
            <person name="Haunold R."/>
            <person name="Schill S."/>
            <person name="Mach R."/>
            <person name="Allerberger F."/>
            <person name="Ruppitsch W."/>
            <person name="Forsythe S.J."/>
        </authorList>
    </citation>
    <scope>NUCLEOTIDE SEQUENCE [LARGE SCALE GENOMIC DNA]</scope>
    <source>
        <strain evidence="1 2">6100069499-17</strain>
    </source>
</reference>
<accession>A0A2P8VDL5</accession>
<feature type="non-terminal residue" evidence="1">
    <location>
        <position position="90"/>
    </location>
</feature>
<protein>
    <submittedName>
        <fullName evidence="1">Uncharacterized protein</fullName>
    </submittedName>
</protein>
<keyword evidence="2" id="KW-1185">Reference proteome</keyword>
<sequence>MSTRSGAVDAADNFVVPWCSAGRLCQCAQHVGPASHRNRRTSGAVESAQKKKKAAFIVRQPLCPPGLCNVHIVSSHQDAHSTNSLAPLRN</sequence>
<gene>
    <name evidence="1" type="ORF">C7G83_20730</name>
</gene>
<dbReference type="AlphaFoldDB" id="A0A2P8VDL5"/>
<organism evidence="1 2">
    <name type="scientific">Siccibacter turicensis</name>
    <dbReference type="NCBI Taxonomy" id="357233"/>
    <lineage>
        <taxon>Bacteria</taxon>
        <taxon>Pseudomonadati</taxon>
        <taxon>Pseudomonadota</taxon>
        <taxon>Gammaproteobacteria</taxon>
        <taxon>Enterobacterales</taxon>
        <taxon>Enterobacteriaceae</taxon>
        <taxon>Siccibacter</taxon>
    </lineage>
</organism>
<proteinExistence type="predicted"/>
<dbReference type="Proteomes" id="UP000240212">
    <property type="component" value="Unassembled WGS sequence"/>
</dbReference>
<comment type="caution">
    <text evidence="1">The sequence shown here is derived from an EMBL/GenBank/DDBJ whole genome shotgun (WGS) entry which is preliminary data.</text>
</comment>
<evidence type="ECO:0000313" key="1">
    <source>
        <dbReference type="EMBL" id="PSN05635.1"/>
    </source>
</evidence>
<name>A0A2P8VDL5_9ENTR</name>
<evidence type="ECO:0000313" key="2">
    <source>
        <dbReference type="Proteomes" id="UP000240212"/>
    </source>
</evidence>
<dbReference type="EMBL" id="PYEP01000147">
    <property type="protein sequence ID" value="PSN05635.1"/>
    <property type="molecule type" value="Genomic_DNA"/>
</dbReference>